<keyword evidence="1" id="KW-0472">Membrane</keyword>
<dbReference type="Proteomes" id="UP000268372">
    <property type="component" value="Unassembled WGS sequence"/>
</dbReference>
<feature type="transmembrane region" description="Helical" evidence="1">
    <location>
        <begin position="118"/>
        <end position="136"/>
    </location>
</feature>
<dbReference type="PANTHER" id="PTHR16214:SF3">
    <property type="entry name" value="TRANSMEMBRANE PROTEIN 260"/>
    <property type="match status" value="1"/>
</dbReference>
<feature type="transmembrane region" description="Helical" evidence="1">
    <location>
        <begin position="148"/>
        <end position="167"/>
    </location>
</feature>
<feature type="transmembrane region" description="Helical" evidence="1">
    <location>
        <begin position="76"/>
        <end position="97"/>
    </location>
</feature>
<feature type="transmembrane region" description="Helical" evidence="1">
    <location>
        <begin position="603"/>
        <end position="623"/>
    </location>
</feature>
<feature type="transmembrane region" description="Helical" evidence="1">
    <location>
        <begin position="251"/>
        <end position="277"/>
    </location>
</feature>
<dbReference type="InterPro" id="IPR021280">
    <property type="entry name" value="TMEM260-like"/>
</dbReference>
<dbReference type="RefSeq" id="WP_124898195.1">
    <property type="nucleotide sequence ID" value="NZ_RQTJ01000002.1"/>
</dbReference>
<proteinExistence type="predicted"/>
<dbReference type="EMBL" id="RQTJ01000002">
    <property type="protein sequence ID" value="RRA96782.1"/>
    <property type="molecule type" value="Genomic_DNA"/>
</dbReference>
<evidence type="ECO:0000256" key="1">
    <source>
        <dbReference type="SAM" id="Phobius"/>
    </source>
</evidence>
<feature type="transmembrane region" description="Helical" evidence="1">
    <location>
        <begin position="289"/>
        <end position="311"/>
    </location>
</feature>
<accession>A0A3P1B7R5</accession>
<gene>
    <name evidence="2" type="ORF">EG242_01740</name>
</gene>
<dbReference type="PANTHER" id="PTHR16214">
    <property type="entry name" value="TRANSMEMBRANE PROTEIN 260"/>
    <property type="match status" value="1"/>
</dbReference>
<keyword evidence="3" id="KW-1185">Reference proteome</keyword>
<organism evidence="2 3">
    <name type="scientific">Paenimyroides viscosum</name>
    <dbReference type="NCBI Taxonomy" id="2488729"/>
    <lineage>
        <taxon>Bacteria</taxon>
        <taxon>Pseudomonadati</taxon>
        <taxon>Bacteroidota</taxon>
        <taxon>Flavobacteriia</taxon>
        <taxon>Flavobacteriales</taxon>
        <taxon>Flavobacteriaceae</taxon>
        <taxon>Paenimyroides</taxon>
    </lineage>
</organism>
<feature type="transmembrane region" description="Helical" evidence="1">
    <location>
        <begin position="220"/>
        <end position="239"/>
    </location>
</feature>
<protein>
    <submittedName>
        <fullName evidence="2">DUF2723 domain-containing protein</fullName>
    </submittedName>
</protein>
<feature type="transmembrane region" description="Helical" evidence="1">
    <location>
        <begin position="12"/>
        <end position="29"/>
    </location>
</feature>
<feature type="transmembrane region" description="Helical" evidence="1">
    <location>
        <begin position="572"/>
        <end position="591"/>
    </location>
</feature>
<dbReference type="OrthoDB" id="9807602at2"/>
<keyword evidence="1" id="KW-1133">Transmembrane helix</keyword>
<dbReference type="Pfam" id="PF11028">
    <property type="entry name" value="TMEM260-like"/>
    <property type="match status" value="1"/>
</dbReference>
<sequence length="1103" mass="127762">MLTINFKKWNTITGWLAFLIALTVYTLTLEPTVSFWDAGEYIATSAKLEVGHPPGAPLFQMLGAFAAMFATSPDKIAAMVNWVSALSSAFAVLFMFWSATNILMKVVKIGTEKLSNRTVIAVLGSCLIGALTFTFSDTFWFSAVETEVYAMATFMLALLLWLGLRWIDAIDEPRGNKWLLLIALVVGMSFGVHFMALLAIPSIGYLYYFKKYPKVTVKNFIIANVFVVGVLLIVFGFLMPYTMIFFGKSEIFFVNSVGLPFNSGTIIAFVLLVSFFVFGLKYTREKQKYFANTLILSLLFIFIGFSCWLMLPIRANTQIPINENKPSDAAELLDYYNREQYGSRSLFYDTFFTVKYNPILDPLEPYKDGKVNYERDYFSGKYSIIDDGKNAENNYSKKLKGFLPRMWSTDGSHPVNYMEYTKPVDFKLNPEYATDPDIVEMANQLKAGVRTGQISLREYNYYLSEMRGEIEIVNPSFADNVKFMFNYQFGYMYTRYLLWNFAGRQNDIQGNNDNMEGNWISGIKFLDEIRLGSQENLTSDMLNNKGRNVYYMLPFILGLVGFVFHYRKDPKTFYVLLALFLFTSFALKIFLNERPFEPRERDYAVVGSFMVFAMWVGYGVYAIYEFVSSKLSSKIALPLVLGVTFLASPVLMAKENWDDHDRSEKYTALAVGRSYLDSLEKNAIIFTIADDSFPLWYLQEVEGYRTDVRVVCTTLLDAEWYVDQMKVKTYESEALKIRFDHKQYTGNKLTGAIVTSSINERFELDTIMNFIASDRPETKIEINNQTKVVRIPTNKFSLPVDKEKVLKNGTVSQKFANDVVPEIPIDVKTNQLSRKHIIMYDIIASNNWERPIYFSVGDFSDETFLWMKDYLQLNGLVYKLVPVKAEVKTNGNPYDIGTIDTDKMYKIVTNWYWGNFGSSTIYHDPQTRTESRLYLMNLERLARQLIEERQMQKAEKIIDLAMENFPIEYYIPYNNMIKYVFTEPYADLYYKVGNNKKAAEMATKLYTKAEEDLRFYKGMKLNEQQDYVSNIIFAFETAYRIIDNCELHKDTATVAALNKRIAPYEKYFQRYLNAYEQQKQRQLEYERQMKQQEQQILQDSVLE</sequence>
<dbReference type="InterPro" id="IPR052724">
    <property type="entry name" value="GT117_domain-containing"/>
</dbReference>
<evidence type="ECO:0000313" key="3">
    <source>
        <dbReference type="Proteomes" id="UP000268372"/>
    </source>
</evidence>
<name>A0A3P1B7R5_9FLAO</name>
<feature type="transmembrane region" description="Helical" evidence="1">
    <location>
        <begin position="179"/>
        <end position="208"/>
    </location>
</feature>
<feature type="transmembrane region" description="Helical" evidence="1">
    <location>
        <begin position="549"/>
        <end position="566"/>
    </location>
</feature>
<reference evidence="2 3" key="1">
    <citation type="submission" date="2018-11" db="EMBL/GenBank/DDBJ databases">
        <title>Flavobacterium sp. nov., YIM 102796 draft genome.</title>
        <authorList>
            <person name="Li G."/>
            <person name="Jiang Y."/>
        </authorList>
    </citation>
    <scope>NUCLEOTIDE SEQUENCE [LARGE SCALE GENOMIC DNA]</scope>
    <source>
        <strain evidence="2 3">YIM 102796</strain>
    </source>
</reference>
<comment type="caution">
    <text evidence="2">The sequence shown here is derived from an EMBL/GenBank/DDBJ whole genome shotgun (WGS) entry which is preliminary data.</text>
</comment>
<dbReference type="AlphaFoldDB" id="A0A3P1B7R5"/>
<evidence type="ECO:0000313" key="2">
    <source>
        <dbReference type="EMBL" id="RRA96782.1"/>
    </source>
</evidence>
<keyword evidence="1" id="KW-0812">Transmembrane</keyword>